<evidence type="ECO:0000259" key="1">
    <source>
        <dbReference type="Pfam" id="PF00535"/>
    </source>
</evidence>
<proteinExistence type="predicted"/>
<dbReference type="PANTHER" id="PTHR43685">
    <property type="entry name" value="GLYCOSYLTRANSFERASE"/>
    <property type="match status" value="1"/>
</dbReference>
<reference evidence="3" key="1">
    <citation type="submission" date="2016-10" db="EMBL/GenBank/DDBJ databases">
        <authorList>
            <person name="Varghese N."/>
            <person name="Submissions S."/>
        </authorList>
    </citation>
    <scope>NUCLEOTIDE SEQUENCE [LARGE SCALE GENOMIC DNA]</scope>
    <source>
        <strain evidence="3">S6-262</strain>
    </source>
</reference>
<feature type="domain" description="Glycosyltransferase 2-like" evidence="1">
    <location>
        <begin position="9"/>
        <end position="169"/>
    </location>
</feature>
<sequence>MKEAGPTISVVIPTHGRARLLAETLSTVEMQTQAPNEVLVIDDLGDSETRELVQVRASAFPVPLRYVHNAAEPGACGSRNVGARLSAGEAIAFLDDDDRWLPSYLEALSAQLLSSDTDFVISYIDRCFPNGSVKHLTTAPGLTATNVLHQRVYMTGSSVLIRRNAFEDVGGFDPNVPVFNDWDFFIRLVRAGKRYRVVPEPLVQWVEHHGARITTATLRRADGIDRFLGVYGGDMAADVRAYFLRIAFGIRKAHETSRVRRALLTGRMFRKAGLAGSAFIVRQHLHRG</sequence>
<dbReference type="CDD" id="cd00761">
    <property type="entry name" value="Glyco_tranf_GTA_type"/>
    <property type="match status" value="1"/>
</dbReference>
<dbReference type="Pfam" id="PF00535">
    <property type="entry name" value="Glycos_transf_2"/>
    <property type="match status" value="1"/>
</dbReference>
<dbReference type="SUPFAM" id="SSF53448">
    <property type="entry name" value="Nucleotide-diphospho-sugar transferases"/>
    <property type="match status" value="1"/>
</dbReference>
<dbReference type="Gene3D" id="3.90.550.10">
    <property type="entry name" value="Spore Coat Polysaccharide Biosynthesis Protein SpsA, Chain A"/>
    <property type="match status" value="1"/>
</dbReference>
<evidence type="ECO:0000313" key="2">
    <source>
        <dbReference type="EMBL" id="SEM73149.1"/>
    </source>
</evidence>
<dbReference type="InterPro" id="IPR029044">
    <property type="entry name" value="Nucleotide-diphossugar_trans"/>
</dbReference>
<dbReference type="AlphaFoldDB" id="A0A1H8ATN9"/>
<keyword evidence="3" id="KW-1185">Reference proteome</keyword>
<dbReference type="RefSeq" id="WP_170841845.1">
    <property type="nucleotide sequence ID" value="NZ_FOCF01000002.1"/>
</dbReference>
<dbReference type="STRING" id="1166340.SAMN05192583_1025"/>
<dbReference type="EMBL" id="FOCF01000002">
    <property type="protein sequence ID" value="SEM73149.1"/>
    <property type="molecule type" value="Genomic_DNA"/>
</dbReference>
<dbReference type="InterPro" id="IPR001173">
    <property type="entry name" value="Glyco_trans_2-like"/>
</dbReference>
<keyword evidence="2" id="KW-0808">Transferase</keyword>
<dbReference type="InterPro" id="IPR050834">
    <property type="entry name" value="Glycosyltransf_2"/>
</dbReference>
<dbReference type="GO" id="GO:0016740">
    <property type="term" value="F:transferase activity"/>
    <property type="evidence" value="ECO:0007669"/>
    <property type="project" value="UniProtKB-KW"/>
</dbReference>
<dbReference type="Proteomes" id="UP000199206">
    <property type="component" value="Unassembled WGS sequence"/>
</dbReference>
<protein>
    <submittedName>
        <fullName evidence="2">Glycosyl transferase family 2</fullName>
    </submittedName>
</protein>
<name>A0A1H8ATN9_9SPHN</name>
<evidence type="ECO:0000313" key="3">
    <source>
        <dbReference type="Proteomes" id="UP000199206"/>
    </source>
</evidence>
<organism evidence="2 3">
    <name type="scientific">Sphingomonas gellani</name>
    <dbReference type="NCBI Taxonomy" id="1166340"/>
    <lineage>
        <taxon>Bacteria</taxon>
        <taxon>Pseudomonadati</taxon>
        <taxon>Pseudomonadota</taxon>
        <taxon>Alphaproteobacteria</taxon>
        <taxon>Sphingomonadales</taxon>
        <taxon>Sphingomonadaceae</taxon>
        <taxon>Sphingomonas</taxon>
    </lineage>
</organism>
<dbReference type="PANTHER" id="PTHR43685:SF2">
    <property type="entry name" value="GLYCOSYLTRANSFERASE 2-LIKE DOMAIN-CONTAINING PROTEIN"/>
    <property type="match status" value="1"/>
</dbReference>
<accession>A0A1H8ATN9</accession>
<gene>
    <name evidence="2" type="ORF">SAMN05192583_1025</name>
</gene>